<dbReference type="Proteomes" id="UP000296216">
    <property type="component" value="Plasmid pHSAL1"/>
</dbReference>
<sequence>MPTKLARFTSRVVSLAQKAVVGTPKPALRRGEDGYADWVIVSIHGLKTYLDLPYRRLLDVLYEMPQISRILGLEPTELPDYSTVCSRMQELKMSIWRRLLQLSAELHDTGEIQAIDATGFDRRGASRRYAKRTNYTFSAVKTTVLVDCDTSTILDIHCSMKRPHDTQIGEQVLTRNLDRIETITADKGYDWDELRGNLREAGVRPVIKHREFSSLDAAHNARLDDETYHRRSVVESVIRTLKRRFGDTLRARTWFGQFRELALKAAVKNIEAALSR</sequence>
<dbReference type="Proteomes" id="UP000323075">
    <property type="component" value="Unassembled WGS sequence"/>
</dbReference>
<evidence type="ECO:0000313" key="4">
    <source>
        <dbReference type="Proteomes" id="UP000296216"/>
    </source>
</evidence>
<dbReference type="AlphaFoldDB" id="A0A4D6GWD5"/>
<dbReference type="InterPro" id="IPR002559">
    <property type="entry name" value="Transposase_11"/>
</dbReference>
<keyword evidence="2" id="KW-0614">Plasmid</keyword>
<evidence type="ECO:0000313" key="2">
    <source>
        <dbReference type="EMBL" id="QCC46089.1"/>
    </source>
</evidence>
<evidence type="ECO:0000313" key="5">
    <source>
        <dbReference type="Proteomes" id="UP000323075"/>
    </source>
</evidence>
<dbReference type="InterPro" id="IPR053172">
    <property type="entry name" value="Tn903_transposase"/>
</dbReference>
<dbReference type="EMBL" id="CP038632">
    <property type="protein sequence ID" value="QCC46089.1"/>
    <property type="molecule type" value="Genomic_DNA"/>
</dbReference>
<reference evidence="3 5" key="2">
    <citation type="submission" date="2019-07" db="EMBL/GenBank/DDBJ databases">
        <title>Genomic Encyclopedia of Archaeal and Bacterial Type Strains, Phase II (KMG-II): from individual species to whole genera.</title>
        <authorList>
            <person name="Goeker M."/>
        </authorList>
    </citation>
    <scope>NUCLEOTIDE SEQUENCE [LARGE SCALE GENOMIC DNA]</scope>
    <source>
        <strain evidence="3 5">DSM 3754</strain>
    </source>
</reference>
<dbReference type="NCBIfam" id="NF033579">
    <property type="entry name" value="transpos_IS5_2"/>
    <property type="match status" value="1"/>
</dbReference>
<reference evidence="2 4" key="1">
    <citation type="journal article" date="2019" name="Microbiol. Resour. Announc.">
        <title>The Genome Sequence of the Halobacterium salinarum Type Strain Is Closely Related to That of Laboratory Strains NRC-1 and R1.</title>
        <authorList>
            <person name="Pfeiffer F."/>
            <person name="Marchfelder A."/>
            <person name="Habermann B."/>
            <person name="Dyall-Smith M.L."/>
        </authorList>
    </citation>
    <scope>NUCLEOTIDE SEQUENCE [LARGE SCALE GENOMIC DNA]</scope>
    <source>
        <strain evidence="2">91-R6</strain>
        <strain evidence="4">ATCC 33171 / DSM 3754 / JCM 8978 / NBRC 102687 / NCIMB 764 / 91-R6</strain>
        <plasmid evidence="4">phsal1</plasmid>
    </source>
</reference>
<dbReference type="GO" id="GO:0003677">
    <property type="term" value="F:DNA binding"/>
    <property type="evidence" value="ECO:0007669"/>
    <property type="project" value="InterPro"/>
</dbReference>
<feature type="domain" description="Transposase IS4-like" evidence="1">
    <location>
        <begin position="111"/>
        <end position="268"/>
    </location>
</feature>
<protein>
    <submittedName>
        <fullName evidence="2">ISH9-type transposase ISHsal6</fullName>
    </submittedName>
    <submittedName>
        <fullName evidence="3">Transposase and inactivated derivatives, IS5 family</fullName>
    </submittedName>
</protein>
<reference evidence="2" key="3">
    <citation type="journal article" name="MicrobiologyOpen">
        <title>Whole-genome comparison between the type strain of Halobacterium salinarum (DSM 3754(T)) and the laboratory strains R1 and NRC-1.</title>
        <authorList>
            <person name="Pfeiffer F."/>
            <person name="Losensky G."/>
            <person name="Marchfelder A."/>
            <person name="Habermann B."/>
            <person name="Dyall-Smith M."/>
        </authorList>
    </citation>
    <scope>NUCLEOTIDE SEQUENCE</scope>
    <source>
        <strain evidence="2">91-R6</strain>
    </source>
</reference>
<dbReference type="PANTHER" id="PTHR34631:SF3">
    <property type="entry name" value="ISSOD12 TRANSPOSASE TNPA_ISSOD12"/>
    <property type="match status" value="1"/>
</dbReference>
<evidence type="ECO:0000313" key="3">
    <source>
        <dbReference type="EMBL" id="TYO69888.1"/>
    </source>
</evidence>
<evidence type="ECO:0000259" key="1">
    <source>
        <dbReference type="Pfam" id="PF01609"/>
    </source>
</evidence>
<dbReference type="Pfam" id="PF01609">
    <property type="entry name" value="DDE_Tnp_1"/>
    <property type="match status" value="1"/>
</dbReference>
<dbReference type="GeneID" id="62888259"/>
<name>A0A4D6GWD5_HALS9</name>
<dbReference type="GO" id="GO:0006313">
    <property type="term" value="P:DNA transposition"/>
    <property type="evidence" value="ECO:0007669"/>
    <property type="project" value="InterPro"/>
</dbReference>
<gene>
    <name evidence="3" type="ORF">APQ99_02479</name>
    <name evidence="2" type="ORF">HBSAL_12600</name>
</gene>
<dbReference type="PANTHER" id="PTHR34631">
    <property type="match status" value="1"/>
</dbReference>
<dbReference type="RefSeq" id="WP_136361703.1">
    <property type="nucleotide sequence ID" value="NZ_VRYN01000039.1"/>
</dbReference>
<geneLocation type="plasmid" evidence="2">
    <name>pHSAL1</name>
</geneLocation>
<proteinExistence type="predicted"/>
<accession>A0A4D6GWD5</accession>
<geneLocation type="plasmid" evidence="4">
    <name>phsal1</name>
</geneLocation>
<dbReference type="EMBL" id="VRYN01000039">
    <property type="protein sequence ID" value="TYO69888.1"/>
    <property type="molecule type" value="Genomic_DNA"/>
</dbReference>
<dbReference type="GO" id="GO:0004803">
    <property type="term" value="F:transposase activity"/>
    <property type="evidence" value="ECO:0007669"/>
    <property type="project" value="InterPro"/>
</dbReference>
<dbReference type="InterPro" id="IPR053520">
    <property type="entry name" value="Transposase_Tn903"/>
</dbReference>
<organism evidence="2 4">
    <name type="scientific">Halobacterium salinarum (strain ATCC 33171 / DSM 3754 / JCM 8978 / NBRC 102687 / NCIMB 764 / 91-R6)</name>
    <dbReference type="NCBI Taxonomy" id="2597657"/>
    <lineage>
        <taxon>Archaea</taxon>
        <taxon>Methanobacteriati</taxon>
        <taxon>Methanobacteriota</taxon>
        <taxon>Stenosarchaea group</taxon>
        <taxon>Halobacteria</taxon>
        <taxon>Halobacteriales</taxon>
        <taxon>Halobacteriaceae</taxon>
        <taxon>Halobacterium</taxon>
    </lineage>
</organism>